<gene>
    <name evidence="7" type="ORF">R5R35_004429</name>
</gene>
<dbReference type="Proteomes" id="UP001378592">
    <property type="component" value="Unassembled WGS sequence"/>
</dbReference>
<evidence type="ECO:0000259" key="6">
    <source>
        <dbReference type="PROSITE" id="PS50812"/>
    </source>
</evidence>
<proteinExistence type="inferred from homology"/>
<dbReference type="Gene3D" id="2.30.30.140">
    <property type="match status" value="1"/>
</dbReference>
<dbReference type="SUPFAM" id="SSF140576">
    <property type="entry name" value="HIV integrase-binding domain"/>
    <property type="match status" value="1"/>
</dbReference>
<comment type="subcellular location">
    <subcellularLocation>
        <location evidence="1">Nucleus</location>
    </subcellularLocation>
</comment>
<evidence type="ECO:0000313" key="8">
    <source>
        <dbReference type="Proteomes" id="UP001378592"/>
    </source>
</evidence>
<evidence type="ECO:0000256" key="2">
    <source>
        <dbReference type="ARBA" id="ARBA00005309"/>
    </source>
</evidence>
<keyword evidence="3" id="KW-0175">Coiled coil</keyword>
<dbReference type="InterPro" id="IPR035441">
    <property type="entry name" value="TFIIS/LEDGF_dom_sf"/>
</dbReference>
<feature type="compositionally biased region" description="Basic and acidic residues" evidence="5">
    <location>
        <begin position="453"/>
        <end position="471"/>
    </location>
</feature>
<dbReference type="EMBL" id="JAZDUA010000325">
    <property type="protein sequence ID" value="KAK7794633.1"/>
    <property type="molecule type" value="Genomic_DNA"/>
</dbReference>
<feature type="region of interest" description="Disordered" evidence="5">
    <location>
        <begin position="244"/>
        <end position="293"/>
    </location>
</feature>
<comment type="similarity">
    <text evidence="2">Belongs to the HDGF family.</text>
</comment>
<comment type="caution">
    <text evidence="7">The sequence shown here is derived from an EMBL/GenBank/DDBJ whole genome shotgun (WGS) entry which is preliminary data.</text>
</comment>
<dbReference type="InterPro" id="IPR021567">
    <property type="entry name" value="LEDGF_IBD"/>
</dbReference>
<dbReference type="InterPro" id="IPR036218">
    <property type="entry name" value="HIVI-bd_sf"/>
</dbReference>
<dbReference type="AlphaFoldDB" id="A0AAN9YYQ3"/>
<feature type="compositionally biased region" description="Polar residues" evidence="5">
    <location>
        <begin position="178"/>
        <end position="195"/>
    </location>
</feature>
<feature type="region of interest" description="Disordered" evidence="5">
    <location>
        <begin position="453"/>
        <end position="534"/>
    </location>
</feature>
<dbReference type="PANTHER" id="PTHR12550">
    <property type="entry name" value="HEPATOMA-DERIVED GROWTH FACTOR-RELATED"/>
    <property type="match status" value="1"/>
</dbReference>
<dbReference type="Pfam" id="PF00855">
    <property type="entry name" value="PWWP"/>
    <property type="match status" value="1"/>
</dbReference>
<dbReference type="SMART" id="SM00293">
    <property type="entry name" value="PWWP"/>
    <property type="match status" value="1"/>
</dbReference>
<dbReference type="PANTHER" id="PTHR12550:SF70">
    <property type="entry name" value="JIL-1 ANCHORING AND STABILIZING PROTEIN, ISOFORM A"/>
    <property type="match status" value="1"/>
</dbReference>
<feature type="region of interest" description="Disordered" evidence="5">
    <location>
        <begin position="83"/>
        <end position="226"/>
    </location>
</feature>
<feature type="compositionally biased region" description="Basic and acidic residues" evidence="5">
    <location>
        <begin position="255"/>
        <end position="277"/>
    </location>
</feature>
<sequence>MAKVFSEGAKVFAKVRGYPAWPAMVQGVADSTPNKTKYHVFFYGTSETAVCKAEDLYLYAENKDRFGKPLKRKGFNEALQQIEGRAPVTMPKNDGKVGEEGDSDAEGNLVIDENPAVKYGEKKAMKRKRESGTEENDGKLPIAVSNGSIVRKRSSVPVPKRSKRESLPRETIGGSGSAGPSTPDSKTGEGPSSPNKPEIISRSGRKIKPKKFADEETFDHTSTSPVEAGISVSKIVPLDAFGAGVKRRQSSTRHSGSDAEAEKERSGEKGHDHREDIESAQNQIAGRRVRQDEEKKMMVWSEAMEKRKARLKWLKSEARMVELDALIKGHLSLSKANPEHCLGLLEDMCNLTLEPLMLKKHPHIVETIKRLRRYVGNVDAWNFTAEQKAEFSSQAGLIRNKSEFVYNKFKAMFTVPEGRTFWQVFADDVSDFQRKTQDWPMKKIYALVVDPTMENKSRKSRADESSKREQSDGESDGTVQGSGTRSSPLTNAAADSDSERAHSGDEVEEENYEKSSHHNLDSSDPTSEDADLVE</sequence>
<organism evidence="7 8">
    <name type="scientific">Gryllus longicercus</name>
    <dbReference type="NCBI Taxonomy" id="2509291"/>
    <lineage>
        <taxon>Eukaryota</taxon>
        <taxon>Metazoa</taxon>
        <taxon>Ecdysozoa</taxon>
        <taxon>Arthropoda</taxon>
        <taxon>Hexapoda</taxon>
        <taxon>Insecta</taxon>
        <taxon>Pterygota</taxon>
        <taxon>Neoptera</taxon>
        <taxon>Polyneoptera</taxon>
        <taxon>Orthoptera</taxon>
        <taxon>Ensifera</taxon>
        <taxon>Gryllidea</taxon>
        <taxon>Grylloidea</taxon>
        <taxon>Gryllidae</taxon>
        <taxon>Gryllinae</taxon>
        <taxon>Gryllus</taxon>
    </lineage>
</organism>
<keyword evidence="4" id="KW-0539">Nucleus</keyword>
<feature type="domain" description="PWWP" evidence="6">
    <location>
        <begin position="7"/>
        <end position="62"/>
    </location>
</feature>
<dbReference type="GO" id="GO:0005634">
    <property type="term" value="C:nucleus"/>
    <property type="evidence" value="ECO:0007669"/>
    <property type="project" value="UniProtKB-SubCell"/>
</dbReference>
<dbReference type="Pfam" id="PF11467">
    <property type="entry name" value="LEDGF"/>
    <property type="match status" value="1"/>
</dbReference>
<evidence type="ECO:0000256" key="4">
    <source>
        <dbReference type="ARBA" id="ARBA00023242"/>
    </source>
</evidence>
<evidence type="ECO:0000256" key="1">
    <source>
        <dbReference type="ARBA" id="ARBA00004123"/>
    </source>
</evidence>
<feature type="compositionally biased region" description="Polar residues" evidence="5">
    <location>
        <begin position="477"/>
        <end position="490"/>
    </location>
</feature>
<accession>A0AAN9YYQ3</accession>
<dbReference type="PROSITE" id="PS50812">
    <property type="entry name" value="PWWP"/>
    <property type="match status" value="1"/>
</dbReference>
<dbReference type="Gene3D" id="1.20.930.10">
    <property type="entry name" value="Conserved domain common to transcription factors TFIIS, elongin A, CRSP70"/>
    <property type="match status" value="1"/>
</dbReference>
<protein>
    <recommendedName>
        <fullName evidence="6">PWWP domain-containing protein</fullName>
    </recommendedName>
</protein>
<name>A0AAN9YYQ3_9ORTH</name>
<dbReference type="SUPFAM" id="SSF63748">
    <property type="entry name" value="Tudor/PWWP/MBT"/>
    <property type="match status" value="1"/>
</dbReference>
<keyword evidence="8" id="KW-1185">Reference proteome</keyword>
<evidence type="ECO:0000313" key="7">
    <source>
        <dbReference type="EMBL" id="KAK7794633.1"/>
    </source>
</evidence>
<evidence type="ECO:0000256" key="5">
    <source>
        <dbReference type="SAM" id="MobiDB-lite"/>
    </source>
</evidence>
<dbReference type="InterPro" id="IPR000313">
    <property type="entry name" value="PWWP_dom"/>
</dbReference>
<evidence type="ECO:0000256" key="3">
    <source>
        <dbReference type="ARBA" id="ARBA00023054"/>
    </source>
</evidence>
<reference evidence="7 8" key="1">
    <citation type="submission" date="2024-03" db="EMBL/GenBank/DDBJ databases">
        <title>The genome assembly and annotation of the cricket Gryllus longicercus Weissman &amp; Gray.</title>
        <authorList>
            <person name="Szrajer S."/>
            <person name="Gray D."/>
            <person name="Ylla G."/>
        </authorList>
    </citation>
    <scope>NUCLEOTIDE SEQUENCE [LARGE SCALE GENOMIC DNA]</scope>
    <source>
        <strain evidence="7">DAG 2021-001</strain>
        <tissue evidence="7">Whole body minus gut</tissue>
    </source>
</reference>
<dbReference type="CDD" id="cd05834">
    <property type="entry name" value="PWWP_HRP"/>
    <property type="match status" value="1"/>
</dbReference>
<feature type="compositionally biased region" description="Basic and acidic residues" evidence="5">
    <location>
        <begin position="512"/>
        <end position="521"/>
    </location>
</feature>